<gene>
    <name evidence="6" type="ORF">JEQ12_004032</name>
</gene>
<evidence type="ECO:0000256" key="1">
    <source>
        <dbReference type="ARBA" id="ARBA00023015"/>
    </source>
</evidence>
<keyword evidence="2" id="KW-0238">DNA-binding</keyword>
<name>A0A6P7EPI2_SHEEP</name>
<sequence length="174" mass="18352">MNDDPCRALAARRPAAAPGRLPLGIGPPPRPAPPAGAEPLGTVPFLLYPGAAGPPYCDAYAAAFPGAPFPGALGACDYPFEPAFIQKRNERERQRVRCVNEGYARLRGHLPGALAEKRLSKVETLRAAIRYIRHLQELLSAAPDGAAPREPRAAPSLAPGSAEPSCGESEECSH</sequence>
<proteinExistence type="predicted"/>
<feature type="region of interest" description="Disordered" evidence="5">
    <location>
        <begin position="143"/>
        <end position="174"/>
    </location>
</feature>
<evidence type="ECO:0000256" key="2">
    <source>
        <dbReference type="ARBA" id="ARBA00023125"/>
    </source>
</evidence>
<keyword evidence="3" id="KW-0804">Transcription</keyword>
<dbReference type="InterPro" id="IPR050283">
    <property type="entry name" value="E-box_TF_Regulators"/>
</dbReference>
<keyword evidence="4" id="KW-0539">Nucleus</keyword>
<dbReference type="PANTHER" id="PTHR23349:SF108">
    <property type="entry name" value="BHLH DOMAIN-CONTAINING PROTEIN"/>
    <property type="match status" value="1"/>
</dbReference>
<feature type="compositionally biased region" description="Low complexity" evidence="5">
    <location>
        <begin position="7"/>
        <end position="24"/>
    </location>
</feature>
<dbReference type="GO" id="GO:0000977">
    <property type="term" value="F:RNA polymerase II transcription regulatory region sequence-specific DNA binding"/>
    <property type="evidence" value="ECO:0007669"/>
    <property type="project" value="TreeGrafter"/>
</dbReference>
<dbReference type="InterPro" id="IPR036638">
    <property type="entry name" value="HLH_DNA-bd_sf"/>
</dbReference>
<evidence type="ECO:0000313" key="6">
    <source>
        <dbReference type="EMBL" id="KAG5202642.1"/>
    </source>
</evidence>
<evidence type="ECO:0000256" key="4">
    <source>
        <dbReference type="ARBA" id="ARBA00023242"/>
    </source>
</evidence>
<dbReference type="Gene3D" id="4.10.280.10">
    <property type="entry name" value="Helix-loop-helix DNA-binding domain"/>
    <property type="match status" value="1"/>
</dbReference>
<comment type="caution">
    <text evidence="6">The sequence shown here is derived from an EMBL/GenBank/DDBJ whole genome shotgun (WGS) entry which is preliminary data.</text>
</comment>
<dbReference type="PROSITE" id="PS50888">
    <property type="entry name" value="BHLH"/>
    <property type="match status" value="1"/>
</dbReference>
<dbReference type="Proteomes" id="UP000664991">
    <property type="component" value="Unassembled WGS sequence"/>
</dbReference>
<dbReference type="SMART" id="SM00353">
    <property type="entry name" value="HLH"/>
    <property type="match status" value="1"/>
</dbReference>
<protein>
    <submittedName>
        <fullName evidence="6">Uncharacterized protein</fullName>
    </submittedName>
</protein>
<dbReference type="GO" id="GO:0060429">
    <property type="term" value="P:epithelium development"/>
    <property type="evidence" value="ECO:0007669"/>
    <property type="project" value="UniProtKB-ARBA"/>
</dbReference>
<accession>A0A6P7EPI2</accession>
<dbReference type="OrthoDB" id="5976910at2759"/>
<dbReference type="SUPFAM" id="SSF47459">
    <property type="entry name" value="HLH, helix-loop-helix DNA-binding domain"/>
    <property type="match status" value="1"/>
</dbReference>
<dbReference type="Pfam" id="PF00010">
    <property type="entry name" value="HLH"/>
    <property type="match status" value="1"/>
</dbReference>
<feature type="region of interest" description="Disordered" evidence="5">
    <location>
        <begin position="1"/>
        <end position="36"/>
    </location>
</feature>
<dbReference type="GO" id="GO:0005634">
    <property type="term" value="C:nucleus"/>
    <property type="evidence" value="ECO:0007669"/>
    <property type="project" value="UniProtKB-ARBA"/>
</dbReference>
<dbReference type="AlphaFoldDB" id="A0A6P7EPI2"/>
<feature type="compositionally biased region" description="Pro residues" evidence="5">
    <location>
        <begin position="25"/>
        <end position="36"/>
    </location>
</feature>
<evidence type="ECO:0000256" key="5">
    <source>
        <dbReference type="SAM" id="MobiDB-lite"/>
    </source>
</evidence>
<dbReference type="EMBL" id="JAEMGP010000012">
    <property type="protein sequence ID" value="KAG5202642.1"/>
    <property type="molecule type" value="Genomic_DNA"/>
</dbReference>
<organism evidence="6 7">
    <name type="scientific">Ovis aries</name>
    <name type="common">Sheep</name>
    <dbReference type="NCBI Taxonomy" id="9940"/>
    <lineage>
        <taxon>Eukaryota</taxon>
        <taxon>Metazoa</taxon>
        <taxon>Chordata</taxon>
        <taxon>Craniata</taxon>
        <taxon>Vertebrata</taxon>
        <taxon>Euteleostomi</taxon>
        <taxon>Mammalia</taxon>
        <taxon>Eutheria</taxon>
        <taxon>Laurasiatheria</taxon>
        <taxon>Artiodactyla</taxon>
        <taxon>Ruminantia</taxon>
        <taxon>Pecora</taxon>
        <taxon>Bovidae</taxon>
        <taxon>Caprinae</taxon>
        <taxon>Ovis</taxon>
    </lineage>
</organism>
<dbReference type="GO" id="GO:0048513">
    <property type="term" value="P:animal organ development"/>
    <property type="evidence" value="ECO:0007669"/>
    <property type="project" value="UniProtKB-ARBA"/>
</dbReference>
<dbReference type="GO" id="GO:0001227">
    <property type="term" value="F:DNA-binding transcription repressor activity, RNA polymerase II-specific"/>
    <property type="evidence" value="ECO:0007669"/>
    <property type="project" value="UniProtKB-ARBA"/>
</dbReference>
<reference evidence="6 7" key="1">
    <citation type="submission" date="2020-12" db="EMBL/GenBank/DDBJ databases">
        <title>De novo assembly of Tibetan sheep genome.</title>
        <authorList>
            <person name="Li X."/>
        </authorList>
    </citation>
    <scope>NUCLEOTIDE SEQUENCE [LARGE SCALE GENOMIC DNA]</scope>
    <source>
        <tissue evidence="6">Heart</tissue>
    </source>
</reference>
<dbReference type="GO" id="GO:0046983">
    <property type="term" value="F:protein dimerization activity"/>
    <property type="evidence" value="ECO:0007669"/>
    <property type="project" value="InterPro"/>
</dbReference>
<dbReference type="FunFam" id="4.10.280.10:FF:000038">
    <property type="entry name" value="achaete-scute homolog 3"/>
    <property type="match status" value="1"/>
</dbReference>
<evidence type="ECO:0000313" key="7">
    <source>
        <dbReference type="Proteomes" id="UP000664991"/>
    </source>
</evidence>
<evidence type="ECO:0000256" key="3">
    <source>
        <dbReference type="ARBA" id="ARBA00023163"/>
    </source>
</evidence>
<dbReference type="InterPro" id="IPR011598">
    <property type="entry name" value="bHLH_dom"/>
</dbReference>
<dbReference type="GO" id="GO:0005667">
    <property type="term" value="C:transcription regulator complex"/>
    <property type="evidence" value="ECO:0007669"/>
    <property type="project" value="UniProtKB-ARBA"/>
</dbReference>
<dbReference type="PANTHER" id="PTHR23349">
    <property type="entry name" value="BASIC HELIX-LOOP-HELIX TRANSCRIPTION FACTOR, TWIST"/>
    <property type="match status" value="1"/>
</dbReference>
<keyword evidence="1" id="KW-0805">Transcription regulation</keyword>